<dbReference type="CDD" id="cd00761">
    <property type="entry name" value="Glyco_tranf_GTA_type"/>
    <property type="match status" value="1"/>
</dbReference>
<sequence>MTFPLPHPLSATPRVSVLMPTFKQAQFLRRAIESLYAQTLHDWELIVVNDGSPDETEDLLTPYRPDPRVQYVRFPRNRGLGAALNFAVRQARGRYLAYLPSDDVYYPEHLAKLADFLDRHPETYLAYGGVRWAYGKYGPTLRGEEAVGREQAALTIPPDARRGERLPSGNLLAPVQVMHRRDLEGEVYWAERSEVVSDSLEADFWRALLARGVSFSHAPGISCEWVDHPEQRHKLIGHHLNGLYRYRQHYGVDGGEYLNFRPSPNSRAIRVDERARYARFTWARDLPSPDGLKILLVGSLGFNPERMIALEERGHKLYGLWNPAPETWQATGPFPFGNITDIPLDDRWQERVRAVKPDVIYALLNWQDMRLISRVQQADLGIPFVFHFKEGPFICQEHGLWNELLHAVEHSDGRIFGSPENRAWFELALHRRLDSQTCFVLDGDLASRTWMSGDWVPKLSHQDGQIHTVCAGRPLGLVPWSDLAAAGIHVHFYGEHFGDWFPNWSREGQESGFLHLHSTVEPADWVRELSRYDAGWLQLFDSYNEGDLRKAHWDDLNLPARMGTYAVAGLPLIMKDNRSSTVAMQTLAQEHDIGLFFRTFADLGDQLRDRVRLDQLTENARAARPHFAFDTHADGLIEFLRSVIAQHGQRTTLQERRTDPGSRSSLT</sequence>
<dbReference type="InterPro" id="IPR029044">
    <property type="entry name" value="Nucleotide-diphossugar_trans"/>
</dbReference>
<evidence type="ECO:0000313" key="2">
    <source>
        <dbReference type="EMBL" id="MFB9990966.1"/>
    </source>
</evidence>
<proteinExistence type="predicted"/>
<dbReference type="PANTHER" id="PTHR43685:SF2">
    <property type="entry name" value="GLYCOSYLTRANSFERASE 2-LIKE DOMAIN-CONTAINING PROTEIN"/>
    <property type="match status" value="1"/>
</dbReference>
<dbReference type="EMBL" id="JBHLYR010000011">
    <property type="protein sequence ID" value="MFB9990966.1"/>
    <property type="molecule type" value="Genomic_DNA"/>
</dbReference>
<evidence type="ECO:0000259" key="1">
    <source>
        <dbReference type="Pfam" id="PF00535"/>
    </source>
</evidence>
<accession>A0ABV6AXM7</accession>
<comment type="caution">
    <text evidence="2">The sequence shown here is derived from an EMBL/GenBank/DDBJ whole genome shotgun (WGS) entry which is preliminary data.</text>
</comment>
<dbReference type="Proteomes" id="UP001589733">
    <property type="component" value="Unassembled WGS sequence"/>
</dbReference>
<dbReference type="Gene3D" id="3.40.50.2000">
    <property type="entry name" value="Glycogen Phosphorylase B"/>
    <property type="match status" value="1"/>
</dbReference>
<protein>
    <submittedName>
        <fullName evidence="2">Glycosyltransferase family 2 protein</fullName>
    </submittedName>
</protein>
<dbReference type="PANTHER" id="PTHR43685">
    <property type="entry name" value="GLYCOSYLTRANSFERASE"/>
    <property type="match status" value="1"/>
</dbReference>
<dbReference type="InterPro" id="IPR050834">
    <property type="entry name" value="Glycosyltransf_2"/>
</dbReference>
<organism evidence="2 3">
    <name type="scientific">Deinococcus oregonensis</name>
    <dbReference type="NCBI Taxonomy" id="1805970"/>
    <lineage>
        <taxon>Bacteria</taxon>
        <taxon>Thermotogati</taxon>
        <taxon>Deinococcota</taxon>
        <taxon>Deinococci</taxon>
        <taxon>Deinococcales</taxon>
        <taxon>Deinococcaceae</taxon>
        <taxon>Deinococcus</taxon>
    </lineage>
</organism>
<dbReference type="Pfam" id="PF00535">
    <property type="entry name" value="Glycos_transf_2"/>
    <property type="match status" value="1"/>
</dbReference>
<dbReference type="RefSeq" id="WP_380005435.1">
    <property type="nucleotide sequence ID" value="NZ_JBHLYR010000011.1"/>
</dbReference>
<dbReference type="Gene3D" id="3.90.550.10">
    <property type="entry name" value="Spore Coat Polysaccharide Biosynthesis Protein SpsA, Chain A"/>
    <property type="match status" value="1"/>
</dbReference>
<dbReference type="InterPro" id="IPR001173">
    <property type="entry name" value="Glyco_trans_2-like"/>
</dbReference>
<evidence type="ECO:0000313" key="3">
    <source>
        <dbReference type="Proteomes" id="UP001589733"/>
    </source>
</evidence>
<keyword evidence="3" id="KW-1185">Reference proteome</keyword>
<feature type="domain" description="Glycosyltransferase 2-like" evidence="1">
    <location>
        <begin position="16"/>
        <end position="129"/>
    </location>
</feature>
<gene>
    <name evidence="2" type="ORF">ACFFLM_03075</name>
</gene>
<dbReference type="SUPFAM" id="SSF53448">
    <property type="entry name" value="Nucleotide-diphospho-sugar transferases"/>
    <property type="match status" value="1"/>
</dbReference>
<name>A0ABV6AXM7_9DEIO</name>
<reference evidence="2 3" key="1">
    <citation type="submission" date="2024-09" db="EMBL/GenBank/DDBJ databases">
        <authorList>
            <person name="Sun Q."/>
            <person name="Mori K."/>
        </authorList>
    </citation>
    <scope>NUCLEOTIDE SEQUENCE [LARGE SCALE GENOMIC DNA]</scope>
    <source>
        <strain evidence="2 3">JCM 13503</strain>
    </source>
</reference>